<organism evidence="2 3">
    <name type="scientific">Actinokineospora diospyrosa</name>
    <dbReference type="NCBI Taxonomy" id="103728"/>
    <lineage>
        <taxon>Bacteria</taxon>
        <taxon>Bacillati</taxon>
        <taxon>Actinomycetota</taxon>
        <taxon>Actinomycetes</taxon>
        <taxon>Pseudonocardiales</taxon>
        <taxon>Pseudonocardiaceae</taxon>
        <taxon>Actinokineospora</taxon>
    </lineage>
</organism>
<feature type="region of interest" description="Disordered" evidence="1">
    <location>
        <begin position="108"/>
        <end position="257"/>
    </location>
</feature>
<comment type="caution">
    <text evidence="2">The sequence shown here is derived from an EMBL/GenBank/DDBJ whole genome shotgun (WGS) entry which is preliminary data.</text>
</comment>
<feature type="compositionally biased region" description="Basic and acidic residues" evidence="1">
    <location>
        <begin position="162"/>
        <end position="171"/>
    </location>
</feature>
<dbReference type="Proteomes" id="UP001205185">
    <property type="component" value="Unassembled WGS sequence"/>
</dbReference>
<feature type="compositionally biased region" description="Polar residues" evidence="1">
    <location>
        <begin position="185"/>
        <end position="206"/>
    </location>
</feature>
<sequence length="257" mass="27051">MPSPASGRSASTRLASPWTLGPCGASPAAVRSAPTHSASPWTLGTAGAISARSRQPTFPAPGQSDSLVPSARWGGPVLYGGTAPVASFSGRACFWAPALRFCHGCRRGPAQNRSTASSKARKSRIGPDVAARQRGVRSRVAMPQASRPEGLNPFPRTPNHGLRQDQPDRKPPNTQLTAQHRHNGSSEQHPVDNQTRCGQTTPTGAPQQDHPPQEPPIHSLPTHTDNPAAATNACGPLNALWTTAPSPPRQHPITNAH</sequence>
<evidence type="ECO:0000313" key="2">
    <source>
        <dbReference type="EMBL" id="MCP2269060.1"/>
    </source>
</evidence>
<reference evidence="2 3" key="1">
    <citation type="submission" date="2022-06" db="EMBL/GenBank/DDBJ databases">
        <title>Genomic Encyclopedia of Archaeal and Bacterial Type Strains, Phase II (KMG-II): from individual species to whole genera.</title>
        <authorList>
            <person name="Goeker M."/>
        </authorList>
    </citation>
    <scope>NUCLEOTIDE SEQUENCE [LARGE SCALE GENOMIC DNA]</scope>
    <source>
        <strain evidence="2 3">DSM 44255</strain>
    </source>
</reference>
<accession>A0ABT1I8V0</accession>
<evidence type="ECO:0000256" key="1">
    <source>
        <dbReference type="SAM" id="MobiDB-lite"/>
    </source>
</evidence>
<feature type="region of interest" description="Disordered" evidence="1">
    <location>
        <begin position="25"/>
        <end position="45"/>
    </location>
</feature>
<name>A0ABT1I8V0_9PSEU</name>
<gene>
    <name evidence="2" type="ORF">LV75_001548</name>
</gene>
<protein>
    <submittedName>
        <fullName evidence="2">Uncharacterized protein</fullName>
    </submittedName>
</protein>
<dbReference type="EMBL" id="JAMTCO010000004">
    <property type="protein sequence ID" value="MCP2269060.1"/>
    <property type="molecule type" value="Genomic_DNA"/>
</dbReference>
<keyword evidence="3" id="KW-1185">Reference proteome</keyword>
<evidence type="ECO:0000313" key="3">
    <source>
        <dbReference type="Proteomes" id="UP001205185"/>
    </source>
</evidence>
<proteinExistence type="predicted"/>